<evidence type="ECO:0000256" key="4">
    <source>
        <dbReference type="ARBA" id="ARBA00022692"/>
    </source>
</evidence>
<evidence type="ECO:0000256" key="2">
    <source>
        <dbReference type="ARBA" id="ARBA00008572"/>
    </source>
</evidence>
<dbReference type="PANTHER" id="PTHR43243">
    <property type="entry name" value="INNER MEMBRANE TRANSPORTER YGJI-RELATED"/>
    <property type="match status" value="1"/>
</dbReference>
<organism evidence="10 11">
    <name type="scientific">Vitis vinifera</name>
    <name type="common">Grape</name>
    <dbReference type="NCBI Taxonomy" id="29760"/>
    <lineage>
        <taxon>Eukaryota</taxon>
        <taxon>Viridiplantae</taxon>
        <taxon>Streptophyta</taxon>
        <taxon>Embryophyta</taxon>
        <taxon>Tracheophyta</taxon>
        <taxon>Spermatophyta</taxon>
        <taxon>Magnoliopsida</taxon>
        <taxon>eudicotyledons</taxon>
        <taxon>Gunneridae</taxon>
        <taxon>Pentapetalae</taxon>
        <taxon>rosids</taxon>
        <taxon>Vitales</taxon>
        <taxon>Vitaceae</taxon>
        <taxon>Viteae</taxon>
        <taxon>Vitis</taxon>
    </lineage>
</organism>
<gene>
    <name evidence="10" type="primary">CAT1_5</name>
    <name evidence="10" type="ORF">CK203_026849</name>
</gene>
<dbReference type="GO" id="GO:0022857">
    <property type="term" value="F:transmembrane transporter activity"/>
    <property type="evidence" value="ECO:0007669"/>
    <property type="project" value="InterPro"/>
</dbReference>
<name>A0A438INX7_VITVI</name>
<dbReference type="AlphaFoldDB" id="A0A438INX7"/>
<evidence type="ECO:0000259" key="9">
    <source>
        <dbReference type="Pfam" id="PF13906"/>
    </source>
</evidence>
<evidence type="ECO:0000256" key="6">
    <source>
        <dbReference type="ARBA" id="ARBA00022989"/>
    </source>
</evidence>
<comment type="caution">
    <text evidence="10">The sequence shown here is derived from an EMBL/GenBank/DDBJ whole genome shotgun (WGS) entry which is preliminary data.</text>
</comment>
<feature type="transmembrane region" description="Helical" evidence="8">
    <location>
        <begin position="108"/>
        <end position="130"/>
    </location>
</feature>
<feature type="transmembrane region" description="Helical" evidence="8">
    <location>
        <begin position="347"/>
        <end position="370"/>
    </location>
</feature>
<keyword evidence="6 8" id="KW-1133">Transmembrane helix</keyword>
<keyword evidence="3" id="KW-0813">Transport</keyword>
<dbReference type="FunFam" id="1.20.1740.10:FF:000035">
    <property type="entry name" value="Cationic amino acid transporter 5"/>
    <property type="match status" value="1"/>
</dbReference>
<feature type="transmembrane region" description="Helical" evidence="8">
    <location>
        <begin position="513"/>
        <end position="533"/>
    </location>
</feature>
<dbReference type="Pfam" id="PF13906">
    <property type="entry name" value="AA_permease_C"/>
    <property type="match status" value="1"/>
</dbReference>
<dbReference type="GO" id="GO:0005886">
    <property type="term" value="C:plasma membrane"/>
    <property type="evidence" value="ECO:0007669"/>
    <property type="project" value="UniProtKB-ARBA"/>
</dbReference>
<dbReference type="Proteomes" id="UP000288805">
    <property type="component" value="Unassembled WGS sequence"/>
</dbReference>
<evidence type="ECO:0000256" key="7">
    <source>
        <dbReference type="ARBA" id="ARBA00023136"/>
    </source>
</evidence>
<feature type="transmembrane region" description="Helical" evidence="8">
    <location>
        <begin position="303"/>
        <end position="327"/>
    </location>
</feature>
<keyword evidence="5" id="KW-0029">Amino-acid transport</keyword>
<protein>
    <submittedName>
        <fullName evidence="10">Cationic amino acid transporter 1</fullName>
    </submittedName>
</protein>
<sequence>MGSTSEGGGVARKRGCGWTKEDFLPEESFQSWGTYVKALGNTTARLKDRLLTRSLDEVELHAVRDRSMNEMKKTLNWWDLLWFGIGAVMGSGIFVLTGEAANEYAGPAVVLSYFISGVSAILSVLCYTEFAVELPVAGGSFAYLRVELGDFVAYVAAGNILFEYVVAGAGVARSWTSYFATLCNHDPNDFRFYASSLAEGYNRLDPIAVAVSIVVCVLASLSMKGSSRFNSIASIVHMVIIAFMLVAGLTKADSANFKDFAPFGLRGILKASSMLFFAYVGFDGTTTLGEEIKKPARDIPIGLIGSMSLVMIVYCLLAATLVLMQPYAQIDVDAPYSVAFSAVGMDWAKYIVAFGALKGMTTVLLANIIGQARYFTHIGRTHMAPPFLATINKKTGTPVNATVFMTIANSVIAFFTSLDVLANLLSISTLFIFSLVALALLVRRYYVSGETSDSDRNKFIGFLVLILGSSITMAVYWAVSEHGWIGYIVGGAVWFLATLGLHVTMKQGRKPKIWGAPIVPWLPSASIAINVFILGSMDGSSFARFAVWTGILLVYYLFVGLHASYDAAKVAQKEVQVSQATSMEAGLHHSSQKEKMSMVIKLIFWATLEGSILISYGSSIGKIPEIRKIPPNTFFTGFSNVHIEARVNGGLDGSRSTLVKLPSPPEARFGPLVAIFNVTR</sequence>
<evidence type="ECO:0000256" key="8">
    <source>
        <dbReference type="SAM" id="Phobius"/>
    </source>
</evidence>
<feature type="transmembrane region" description="Helical" evidence="8">
    <location>
        <begin position="484"/>
        <end position="501"/>
    </location>
</feature>
<accession>A0A438INX7</accession>
<feature type="transmembrane region" description="Helical" evidence="8">
    <location>
        <begin position="399"/>
        <end position="418"/>
    </location>
</feature>
<dbReference type="PANTHER" id="PTHR43243:SF30">
    <property type="entry name" value="CATIONIC AMINO ACID TRANSPORTER 1-LIKE"/>
    <property type="match status" value="1"/>
</dbReference>
<keyword evidence="4 8" id="KW-0812">Transmembrane</keyword>
<feature type="domain" description="Cationic amino acid transporter C-terminal" evidence="9">
    <location>
        <begin position="514"/>
        <end position="564"/>
    </location>
</feature>
<comment type="similarity">
    <text evidence="2">Belongs to the amino acid-polyamine-organocation (APC) superfamily. Cationic amino acid transporter (CAT) (TC 2.A.3.3) family.</text>
</comment>
<feature type="transmembrane region" description="Helical" evidence="8">
    <location>
        <begin position="260"/>
        <end position="282"/>
    </location>
</feature>
<proteinExistence type="inferred from homology"/>
<feature type="transmembrane region" description="Helical" evidence="8">
    <location>
        <begin position="459"/>
        <end position="478"/>
    </location>
</feature>
<feature type="transmembrane region" description="Helical" evidence="8">
    <location>
        <begin position="424"/>
        <end position="447"/>
    </location>
</feature>
<keyword evidence="7 8" id="KW-0472">Membrane</keyword>
<dbReference type="InterPro" id="IPR002293">
    <property type="entry name" value="AA/rel_permease1"/>
</dbReference>
<feature type="transmembrane region" description="Helical" evidence="8">
    <location>
        <begin position="151"/>
        <end position="172"/>
    </location>
</feature>
<evidence type="ECO:0000256" key="1">
    <source>
        <dbReference type="ARBA" id="ARBA00004141"/>
    </source>
</evidence>
<evidence type="ECO:0000256" key="5">
    <source>
        <dbReference type="ARBA" id="ARBA00022970"/>
    </source>
</evidence>
<feature type="transmembrane region" description="Helical" evidence="8">
    <location>
        <begin position="229"/>
        <end position="248"/>
    </location>
</feature>
<evidence type="ECO:0000313" key="11">
    <source>
        <dbReference type="Proteomes" id="UP000288805"/>
    </source>
</evidence>
<comment type="subcellular location">
    <subcellularLocation>
        <location evidence="1">Membrane</location>
        <topology evidence="1">Multi-pass membrane protein</topology>
    </subcellularLocation>
</comment>
<dbReference type="InterPro" id="IPR029485">
    <property type="entry name" value="CAT_C"/>
</dbReference>
<dbReference type="EMBL" id="QGNW01000093">
    <property type="protein sequence ID" value="RVW98427.1"/>
    <property type="molecule type" value="Genomic_DNA"/>
</dbReference>
<dbReference type="GO" id="GO:0006865">
    <property type="term" value="P:amino acid transport"/>
    <property type="evidence" value="ECO:0007669"/>
    <property type="project" value="UniProtKB-KW"/>
</dbReference>
<feature type="transmembrane region" description="Helical" evidence="8">
    <location>
        <begin position="545"/>
        <end position="565"/>
    </location>
</feature>
<evidence type="ECO:0000313" key="10">
    <source>
        <dbReference type="EMBL" id="RVW98427.1"/>
    </source>
</evidence>
<dbReference type="Pfam" id="PF13520">
    <property type="entry name" value="AA_permease_2"/>
    <property type="match status" value="1"/>
</dbReference>
<reference evidence="10 11" key="1">
    <citation type="journal article" date="2018" name="PLoS Genet.">
        <title>Population sequencing reveals clonal diversity and ancestral inbreeding in the grapevine cultivar Chardonnay.</title>
        <authorList>
            <person name="Roach M.J."/>
            <person name="Johnson D.L."/>
            <person name="Bohlmann J."/>
            <person name="van Vuuren H.J."/>
            <person name="Jones S.J."/>
            <person name="Pretorius I.S."/>
            <person name="Schmidt S.A."/>
            <person name="Borneman A.R."/>
        </authorList>
    </citation>
    <scope>NUCLEOTIDE SEQUENCE [LARGE SCALE GENOMIC DNA]</scope>
    <source>
        <strain evidence="11">cv. Chardonnay</strain>
        <tissue evidence="10">Leaf</tissue>
    </source>
</reference>
<evidence type="ECO:0000256" key="3">
    <source>
        <dbReference type="ARBA" id="ARBA00022448"/>
    </source>
</evidence>
<dbReference type="Gene3D" id="1.20.1740.10">
    <property type="entry name" value="Amino acid/polyamine transporter I"/>
    <property type="match status" value="1"/>
</dbReference>
<feature type="transmembrane region" description="Helical" evidence="8">
    <location>
        <begin position="75"/>
        <end position="96"/>
    </location>
</feature>